<evidence type="ECO:0000313" key="1">
    <source>
        <dbReference type="EMBL" id="KAH3837340.1"/>
    </source>
</evidence>
<keyword evidence="2" id="KW-1185">Reference proteome</keyword>
<dbReference type="AlphaFoldDB" id="A0A9D4KD45"/>
<organism evidence="1 2">
    <name type="scientific">Dreissena polymorpha</name>
    <name type="common">Zebra mussel</name>
    <name type="synonym">Mytilus polymorpha</name>
    <dbReference type="NCBI Taxonomy" id="45954"/>
    <lineage>
        <taxon>Eukaryota</taxon>
        <taxon>Metazoa</taxon>
        <taxon>Spiralia</taxon>
        <taxon>Lophotrochozoa</taxon>
        <taxon>Mollusca</taxon>
        <taxon>Bivalvia</taxon>
        <taxon>Autobranchia</taxon>
        <taxon>Heteroconchia</taxon>
        <taxon>Euheterodonta</taxon>
        <taxon>Imparidentia</taxon>
        <taxon>Neoheterodontei</taxon>
        <taxon>Myida</taxon>
        <taxon>Dreissenoidea</taxon>
        <taxon>Dreissenidae</taxon>
        <taxon>Dreissena</taxon>
    </lineage>
</organism>
<dbReference type="EMBL" id="JAIWYP010000004">
    <property type="protein sequence ID" value="KAH3837340.1"/>
    <property type="molecule type" value="Genomic_DNA"/>
</dbReference>
<proteinExistence type="predicted"/>
<comment type="caution">
    <text evidence="1">The sequence shown here is derived from an EMBL/GenBank/DDBJ whole genome shotgun (WGS) entry which is preliminary data.</text>
</comment>
<protein>
    <submittedName>
        <fullName evidence="1">Uncharacterized protein</fullName>
    </submittedName>
</protein>
<reference evidence="1" key="1">
    <citation type="journal article" date="2019" name="bioRxiv">
        <title>The Genome of the Zebra Mussel, Dreissena polymorpha: A Resource for Invasive Species Research.</title>
        <authorList>
            <person name="McCartney M.A."/>
            <person name="Auch B."/>
            <person name="Kono T."/>
            <person name="Mallez S."/>
            <person name="Zhang Y."/>
            <person name="Obille A."/>
            <person name="Becker A."/>
            <person name="Abrahante J.E."/>
            <person name="Garbe J."/>
            <person name="Badalamenti J.P."/>
            <person name="Herman A."/>
            <person name="Mangelson H."/>
            <person name="Liachko I."/>
            <person name="Sullivan S."/>
            <person name="Sone E.D."/>
            <person name="Koren S."/>
            <person name="Silverstein K.A.T."/>
            <person name="Beckman K.B."/>
            <person name="Gohl D.M."/>
        </authorList>
    </citation>
    <scope>NUCLEOTIDE SEQUENCE</scope>
    <source>
        <strain evidence="1">Duluth1</strain>
        <tissue evidence="1">Whole animal</tissue>
    </source>
</reference>
<sequence>MSLPSSHFVEISSSSHILLKNRVYDIHTGLHISLKRFCVYAIRSSKFAVLQLFDGADDLLRGSAALDLQIARRWRNFRWVRWSWPAE</sequence>
<reference evidence="1" key="2">
    <citation type="submission" date="2020-11" db="EMBL/GenBank/DDBJ databases">
        <authorList>
            <person name="McCartney M.A."/>
            <person name="Auch B."/>
            <person name="Kono T."/>
            <person name="Mallez S."/>
            <person name="Becker A."/>
            <person name="Gohl D.M."/>
            <person name="Silverstein K.A.T."/>
            <person name="Koren S."/>
            <person name="Bechman K.B."/>
            <person name="Herman A."/>
            <person name="Abrahante J.E."/>
            <person name="Garbe J."/>
        </authorList>
    </citation>
    <scope>NUCLEOTIDE SEQUENCE</scope>
    <source>
        <strain evidence="1">Duluth1</strain>
        <tissue evidence="1">Whole animal</tissue>
    </source>
</reference>
<dbReference type="Proteomes" id="UP000828390">
    <property type="component" value="Unassembled WGS sequence"/>
</dbReference>
<gene>
    <name evidence="1" type="ORF">DPMN_110726</name>
</gene>
<evidence type="ECO:0000313" key="2">
    <source>
        <dbReference type="Proteomes" id="UP000828390"/>
    </source>
</evidence>
<accession>A0A9D4KD45</accession>
<name>A0A9D4KD45_DREPO</name>